<dbReference type="InterPro" id="IPR026001">
    <property type="entry name" value="Abi-like_C"/>
</dbReference>
<gene>
    <name evidence="2" type="ORF">M5I08_20570</name>
</gene>
<accession>A0ABY4QKW6</accession>
<reference evidence="2" key="1">
    <citation type="submission" date="2022-05" db="EMBL/GenBank/DDBJ databases">
        <title>A methanotrophic Mycobacterium dominates a cave microbial ecosystem.</title>
        <authorList>
            <person name="Van Spanning R.J.M."/>
            <person name="Guan Q."/>
            <person name="Melkonian C."/>
            <person name="Gallant J."/>
            <person name="Polerecky L."/>
            <person name="Flot J.-F."/>
            <person name="Brandt B.W."/>
            <person name="Braster M."/>
            <person name="Iturbe Espinoza P."/>
            <person name="Aerts J."/>
            <person name="Meima-Franke M."/>
            <person name="Piersma S.R."/>
            <person name="Bunduc C."/>
            <person name="Ummels R."/>
            <person name="Pain A."/>
            <person name="Fleming E.J."/>
            <person name="van der Wel N."/>
            <person name="Gherman V.D."/>
            <person name="Sarbu S.M."/>
            <person name="Bodelier P.L.E."/>
            <person name="Bitter W."/>
        </authorList>
    </citation>
    <scope>NUCLEOTIDE SEQUENCE</scope>
    <source>
        <strain evidence="2">Sulfur Cave</strain>
    </source>
</reference>
<dbReference type="Pfam" id="PF14355">
    <property type="entry name" value="Abi_C"/>
    <property type="match status" value="1"/>
</dbReference>
<evidence type="ECO:0000259" key="1">
    <source>
        <dbReference type="Pfam" id="PF14355"/>
    </source>
</evidence>
<dbReference type="RefSeq" id="WP_219068573.1">
    <property type="nucleotide sequence ID" value="NZ_CAJUXY010000040.1"/>
</dbReference>
<dbReference type="EMBL" id="CP097320">
    <property type="protein sequence ID" value="UQX10449.1"/>
    <property type="molecule type" value="Genomic_DNA"/>
</dbReference>
<proteinExistence type="predicted"/>
<name>A0ABY4QKW6_9MYCO</name>
<organism evidence="2 3">
    <name type="scientific">Candidatus Mycobacterium methanotrophicum</name>
    <dbReference type="NCBI Taxonomy" id="2943498"/>
    <lineage>
        <taxon>Bacteria</taxon>
        <taxon>Bacillati</taxon>
        <taxon>Actinomycetota</taxon>
        <taxon>Actinomycetes</taxon>
        <taxon>Mycobacteriales</taxon>
        <taxon>Mycobacteriaceae</taxon>
        <taxon>Mycobacterium</taxon>
    </lineage>
</organism>
<evidence type="ECO:0000313" key="3">
    <source>
        <dbReference type="Proteomes" id="UP001056610"/>
    </source>
</evidence>
<protein>
    <submittedName>
        <fullName evidence="2">Abortive infection family protein</fullName>
    </submittedName>
</protein>
<keyword evidence="3" id="KW-1185">Reference proteome</keyword>
<feature type="domain" description="Abortive infection protein-like C-terminal" evidence="1">
    <location>
        <begin position="176"/>
        <end position="258"/>
    </location>
</feature>
<sequence>MTDLVGRTTRGVFRDLMTDSTVGAINTAFQDEGFAPDPDCRYEDSSVRRQTTQSYLDAVDWADPRHVARFLRVAERLLNGWEPQSLSHFHQSLRRDGYQIDEQTGQITPVGPQLSIESIARLSDPSAIREGFERIRRAISDDPALAVGSAKELIESTAKVVLTEHGQPFDDKSDLPKLARAAQLSLGLDPSTGSGPDGGEGVRRILGAVTTIANGLAELRNRGLGTGHGPATARVGLGTRHAHLAVNAALTWCQLMLDTLADPEAPWRKGHS</sequence>
<evidence type="ECO:0000313" key="2">
    <source>
        <dbReference type="EMBL" id="UQX10449.1"/>
    </source>
</evidence>
<dbReference type="Proteomes" id="UP001056610">
    <property type="component" value="Chromosome"/>
</dbReference>